<dbReference type="SMART" id="SM00824">
    <property type="entry name" value="PKS_TE"/>
    <property type="match status" value="1"/>
</dbReference>
<feature type="domain" description="Carrier" evidence="5">
    <location>
        <begin position="3058"/>
        <end position="3133"/>
    </location>
</feature>
<dbReference type="Pfam" id="PF00668">
    <property type="entry name" value="Condensation"/>
    <property type="match status" value="6"/>
</dbReference>
<evidence type="ECO:0000313" key="7">
    <source>
        <dbReference type="Proteomes" id="UP001342631"/>
    </source>
</evidence>
<dbReference type="InterPro" id="IPR045851">
    <property type="entry name" value="AMP-bd_C_sf"/>
</dbReference>
<keyword evidence="2" id="KW-0596">Phosphopantetheine</keyword>
<reference evidence="6 7" key="1">
    <citation type="journal article" date="2024" name="Arch. Microbiol.">
        <title>Corallococcus caeni sp. nov., a novel myxobacterium isolated from activated sludge.</title>
        <authorList>
            <person name="Tomita S."/>
            <person name="Nakai R."/>
            <person name="Kuroda K."/>
            <person name="Kurashita H."/>
            <person name="Hatamoto M."/>
            <person name="Yamaguchi T."/>
            <person name="Narihiro T."/>
        </authorList>
    </citation>
    <scope>NUCLEOTIDE SEQUENCE [LARGE SCALE GENOMIC DNA]</scope>
    <source>
        <strain evidence="6 7">NO1</strain>
    </source>
</reference>
<evidence type="ECO:0000313" key="6">
    <source>
        <dbReference type="EMBL" id="GMU11137.1"/>
    </source>
</evidence>
<dbReference type="SUPFAM" id="SSF47336">
    <property type="entry name" value="ACP-like"/>
    <property type="match status" value="6"/>
</dbReference>
<accession>A0ABQ6R4X0</accession>
<dbReference type="Gene3D" id="3.40.50.980">
    <property type="match status" value="12"/>
</dbReference>
<feature type="domain" description="Carrier" evidence="5">
    <location>
        <begin position="6208"/>
        <end position="6283"/>
    </location>
</feature>
<dbReference type="SUPFAM" id="SSF53474">
    <property type="entry name" value="alpha/beta-Hydrolases"/>
    <property type="match status" value="1"/>
</dbReference>
<feature type="domain" description="Carrier" evidence="5">
    <location>
        <begin position="5162"/>
        <end position="5237"/>
    </location>
</feature>
<evidence type="ECO:0000256" key="1">
    <source>
        <dbReference type="ARBA" id="ARBA00001957"/>
    </source>
</evidence>
<organism evidence="6 7">
    <name type="scientific">Corallococcus caeni</name>
    <dbReference type="NCBI Taxonomy" id="3082388"/>
    <lineage>
        <taxon>Bacteria</taxon>
        <taxon>Pseudomonadati</taxon>
        <taxon>Myxococcota</taxon>
        <taxon>Myxococcia</taxon>
        <taxon>Myxococcales</taxon>
        <taxon>Cystobacterineae</taxon>
        <taxon>Myxococcaceae</taxon>
        <taxon>Corallococcus</taxon>
    </lineage>
</organism>
<dbReference type="Gene3D" id="3.30.559.30">
    <property type="entry name" value="Nonribosomal peptide synthetase, condensation domain"/>
    <property type="match status" value="6"/>
</dbReference>
<gene>
    <name evidence="6" type="ORF">ASNO1_73910</name>
</gene>
<evidence type="ECO:0000256" key="2">
    <source>
        <dbReference type="ARBA" id="ARBA00022450"/>
    </source>
</evidence>
<dbReference type="InterPro" id="IPR020806">
    <property type="entry name" value="PKS_PP-bd"/>
</dbReference>
<keyword evidence="3" id="KW-0597">Phosphoprotein</keyword>
<dbReference type="PANTHER" id="PTHR45527:SF1">
    <property type="entry name" value="FATTY ACID SYNTHASE"/>
    <property type="match status" value="1"/>
</dbReference>
<feature type="domain" description="Carrier" evidence="5">
    <location>
        <begin position="4115"/>
        <end position="4190"/>
    </location>
</feature>
<dbReference type="Pfam" id="PF00975">
    <property type="entry name" value="Thioesterase"/>
    <property type="match status" value="1"/>
</dbReference>
<dbReference type="InterPro" id="IPR000873">
    <property type="entry name" value="AMP-dep_synth/lig_dom"/>
</dbReference>
<dbReference type="InterPro" id="IPR029058">
    <property type="entry name" value="AB_hydrolase_fold"/>
</dbReference>
<dbReference type="SUPFAM" id="SSF52777">
    <property type="entry name" value="CoA-dependent acyltransferases"/>
    <property type="match status" value="12"/>
</dbReference>
<feature type="domain" description="Carrier" evidence="5">
    <location>
        <begin position="2011"/>
        <end position="2086"/>
    </location>
</feature>
<dbReference type="InterPro" id="IPR036736">
    <property type="entry name" value="ACP-like_sf"/>
</dbReference>
<dbReference type="Pfam" id="PF13193">
    <property type="entry name" value="AMP-binding_C"/>
    <property type="match status" value="6"/>
</dbReference>
<dbReference type="PANTHER" id="PTHR45527">
    <property type="entry name" value="NONRIBOSOMAL PEPTIDE SYNTHETASE"/>
    <property type="match status" value="1"/>
</dbReference>
<proteinExistence type="predicted"/>
<feature type="domain" description="Carrier" evidence="5">
    <location>
        <begin position="961"/>
        <end position="1036"/>
    </location>
</feature>
<dbReference type="InterPro" id="IPR023213">
    <property type="entry name" value="CAT-like_dom_sf"/>
</dbReference>
<dbReference type="InterPro" id="IPR025110">
    <property type="entry name" value="AMP-bd_C"/>
</dbReference>
<comment type="caution">
    <text evidence="6">The sequence shown here is derived from an EMBL/GenBank/DDBJ whole genome shotgun (WGS) entry which is preliminary data.</text>
</comment>
<dbReference type="Gene3D" id="3.30.300.30">
    <property type="match status" value="6"/>
</dbReference>
<comment type="cofactor">
    <cofactor evidence="1">
        <name>pantetheine 4'-phosphate</name>
        <dbReference type="ChEBI" id="CHEBI:47942"/>
    </cofactor>
</comment>
<feature type="region of interest" description="Disordered" evidence="4">
    <location>
        <begin position="1256"/>
        <end position="1275"/>
    </location>
</feature>
<dbReference type="Pfam" id="PF00501">
    <property type="entry name" value="AMP-binding"/>
    <property type="match status" value="6"/>
</dbReference>
<dbReference type="CDD" id="cd12115">
    <property type="entry name" value="A_NRPS_Sfm_like"/>
    <property type="match status" value="3"/>
</dbReference>
<dbReference type="SMART" id="SM00823">
    <property type="entry name" value="PKS_PP"/>
    <property type="match status" value="6"/>
</dbReference>
<dbReference type="InterPro" id="IPR006162">
    <property type="entry name" value="Ppantetheine_attach_site"/>
</dbReference>
<dbReference type="NCBIfam" id="TIGR01733">
    <property type="entry name" value="AA-adenyl-dom"/>
    <property type="match status" value="6"/>
</dbReference>
<dbReference type="CDD" id="cd12117">
    <property type="entry name" value="A_NRPS_Srf_like"/>
    <property type="match status" value="1"/>
</dbReference>
<dbReference type="NCBIfam" id="NF004282">
    <property type="entry name" value="PRK05691.1"/>
    <property type="match status" value="7"/>
</dbReference>
<dbReference type="InterPro" id="IPR001031">
    <property type="entry name" value="Thioesterase"/>
</dbReference>
<dbReference type="PROSITE" id="PS50075">
    <property type="entry name" value="CARRIER"/>
    <property type="match status" value="6"/>
</dbReference>
<dbReference type="PROSITE" id="PS00012">
    <property type="entry name" value="PHOSPHOPANTETHEINE"/>
    <property type="match status" value="6"/>
</dbReference>
<evidence type="ECO:0000256" key="3">
    <source>
        <dbReference type="ARBA" id="ARBA00022553"/>
    </source>
</evidence>
<evidence type="ECO:0000256" key="4">
    <source>
        <dbReference type="SAM" id="MobiDB-lite"/>
    </source>
</evidence>
<evidence type="ECO:0000259" key="5">
    <source>
        <dbReference type="PROSITE" id="PS50075"/>
    </source>
</evidence>
<dbReference type="Gene3D" id="3.30.559.10">
    <property type="entry name" value="Chloramphenicol acetyltransferase-like domain"/>
    <property type="match status" value="6"/>
</dbReference>
<dbReference type="Pfam" id="PF00550">
    <property type="entry name" value="PP-binding"/>
    <property type="match status" value="6"/>
</dbReference>
<dbReference type="Gene3D" id="1.10.1200.10">
    <property type="entry name" value="ACP-like"/>
    <property type="match status" value="6"/>
</dbReference>
<dbReference type="InterPro" id="IPR010071">
    <property type="entry name" value="AA_adenyl_dom"/>
</dbReference>
<keyword evidence="7" id="KW-1185">Reference proteome</keyword>
<feature type="region of interest" description="Disordered" evidence="4">
    <location>
        <begin position="5142"/>
        <end position="5164"/>
    </location>
</feature>
<sequence>MQDRSRPLPLSFAQQRLWFIDQLQPGSPLYNVPMAVRLEGALDVDVLERALREVVRRHEVLRTTFREDASGPVQVVSPEPVLTLERKDLTGSSPEEAWRLAREAAAQPFHLAKGPLLRALLLTWAPGEHLLVVVVHHIVSDGWSMTLLVREVALLYGAFARGQPVPLPPLGVQYADFGVWQREWLQGPRLEKQLDYWKQQLSGVPSALELPTDFPRPAIRDGRGARHDVLLPRELTDALKALAQQEGASLYMALLTGWQLLMARYCGQEDVTVGSPMAGRTRGEVEGLIGLFVNAQVLRTRVAGRDSFRTLLRQVRETVLGAQEHQELPIERLVEELKPERIPGRTPFFQVMLTYQASFRGAASVEGVKLEAMELDTFSAKFDLTLQVLESDAGLKGYLEYTTDLFTPSTAARLAEHLRVLLQEAVAQPDHHVSSLQLLTGEEREQVLVAWNATRAPFPEACVHSLFEAQVRREPDALAAVFEGTELTYAQLDARANQLAHALRRRGVGPEVRVALSVERSPDIVIGLLGILKAGGAWVPVDPLLPRERLAFMLEDSAAQVLVTQQGLVDRFPEALRGRALCLDTSRGALAEESTEASMAGVTPANMAYLLYTSGSTGTPKGTAVEHRSVANLVTHEAVAYGIGPGSRVLQFASLSFDLSVEEVFTTLCNGATLVLAPLEKLMPGAPLPVLLREQHLSVVSLTPAALAATSSEGLPEVRTVISGGEALPADVVARWAPGRRLLNTYGPTEATVIATFGEVVADGNVPSIGKPLANVRVYVLDQQGQPVPVGVRGELHIGGVGVARGYAGRPGLTAERFVPDAFSSTPGARLYRTGDVVRWRADGQLDFVGRIDTQVKVRGFRIELGEVENALRAAPAVKDAVVLAREDAPGDRRLVAYVVGEALDVTALRAYLKQHLPEYMVPAAFVSMEALPLTSNGKVDRKALPVPDAGLLRASHAYEAPGTPLEEKLAALWSEVLRVPTVGRTDNFFELGGHSLLATQLVARVRAALDVELPLRALFEAPTIAALAERLQRSVTGTRLPPLTRTRTEGPQPLSFAQQRLWFLDQLAPDDASYNLPVALRLLGRLDVEALRRAFEALVARHEALRTTFFEQEGQPFQRIHAPASWSLPVEDVSGLEESAREAETLRLATHEARQPFHLVHGPLLRTALLKLSADSHVLLVTMHHIVSDGWSMGVLIRELASLYEAFSGGRAPSLPPLPVQYADFALWQRQWLQGETLDAQLGYWKRELAGAPSALELPTDRPRPPVQSRRGATVPVHFPSELTDSLRGLAQREGATPFMLLLSAFQLLLSRYSGQDDISVGSPIAGRTHSEAEGLIGFFVNTLVLRARVRPEETFRQLLSQVRASTLAAYEHQHVPFEKLVEVLQPSRDLSRSPLFQVMLVLQNAPAEALRVPGMAFQPIPLEGNSSRFDLALTLFEVPHGLTGFLEYSTDLFDASSVQRLMGHFAVLLSSLAAQPDTRISALPLMTAAERQQLLVEWNETDVAFPRDTCIHHVVAQQARSAPDAIAVRMGERSVTYAGLDAWAHGLAVQLHAAGVSRGDRVAVLAERSPELVAGLLAVLKVGAAYVPVSPGVPPERLAFMLEDSTASVLLTQHHLRPSLPVLSARVLSLEAAATRQPLPVASVGPEDLAYVIYTSGSTGKPKGVAVHHRALMNLVSWHQRTYSLTPDDSTALTAGVAFDASTWEVWPSLASGASLVVPPDAVRAEPSQLLQWMAREAITTCFMPTPLAEAVLREEWPHPMALRALLTGGDALHHGPPPSLPATLFNHYGPTESTVVATFTPVPPSARDDGTRPPIGRPIANTRTYVLDAHLQPVPIGVPGELFLASEGLAWGYLGQPALSAERFIPHPFSSSPGARLYRTGDVVRWRADGQLDYLQRLDFQVKVRGFRIELGEIEASLLAHASVHEAVVLAREDVPGDKRLVAYLVPSAGQQLDTAAVRAFLKERLPEYMVPSAFLVLEALPLNANGKVDRKALPAPQGTALASAYVAPETVTEEQLQALFTQVLRVERVGIHDDFFSLGGHSLLATQLVSRVRATFRRELPVRALFEAPTVAGLAQRIDASRTSAVQAPPSIPRVRATTAPLSFAQQRLWFLDQLTPGDASYNISSALSLKGRVDVESLRRAFESLVQRHEALRTTFREHQGQATQSIHPPSGWTLSLHDLSALPEARREAEAQRLVTEDARQPFHLEEGPLLRTSLVRLGAEDHLLLVTMHHIVSDGWSMGVLVRELVALYEAFSTGRSPSLSPLPMQYADFAAWQRQWLQGQTLEAHLGYWKQQLEGAPAALELPTDRPRPPVQSHRGAKVDVRIPAEVAHALKTLAGREGATPFMVLLAAWQVLLSRYSAQDDVSVGTPIAGRTQAETEGLIGFFVNTLVLRAHVEPRATFRQLLAQVRGTTLTAYEHQHVPFEKLVEALQPVRDTSRSPLFQVMFALQNTPTEPLQLPGLSLRPLPLEAHFAKFDLTLSLQEVREGMVGTLEYATDLFDAVTVQRMAGHFGVLVEALAQKPDTRLSDLPLLTDAERQQLLVEWNPPASQTPHEPSIPAMVEAQVRRTPDALAVITPERQLTYREVEKKANQLAHRLRGLGVGPEVRVGLCVERTEDLIIGALGILKAGGAYVPLDPSYPRERLGWLMEDAQGPALVAHSHLLQALPETSATPVCLDSDAELAKQPTTAPQVDIHAGHLAYLIYTSGSTGRPKGVAISHGNAVSFLHWALKTFTPEELKGTLAATSLNFDLSVFELFAPLSSGGAVVVARNALHLAELPTASHVTLVNTVPSAMAQLLRLNAVPSSVRVVNLAGEALPETLARQVYAVPTVEKLYNLYGPSEDTTYSTTSLVGRDEVPLIGRPLPATRAYVLDASLQPVPVGVAGELYLAGEGQARGYLLRPELTAERFVPEPYGPPGGRMYRTGDRVRYRVDGRLEYLGRIDFQVKVRGFRIELGEIEAALRRAPGLKDAVVVAKGEAADKRLVAYVTARDGHSLDSEALRTHLRQQLPEYMVPSALLVLEALPLNANGKVDRKALPEPGNLARSSDFVAPRNDTEEQLAALFAEVLRVERVGTRDDFFSLGGHSLLATQLVSRVRSAFGVELPLRVFFEAPTVESLAAKLDGAQRSEHRPPPLRASSHEGALPLSFAQQRLWFLDQLTPGDASYNIPTALRLTGQVDVESLRRAFEALVARHESLRTTFHEHQGQATQHIHAPGAWTLPLFDVSGLPEAQREAEAQRHVVADARQPFHLERGPLLRTALVRLGEEEHLLLVTMHHIVSDGWSMGVLVRELVTFYAAFTQGAAPALSPLPLQYADFAAWQRQWLQGETLEAQLGYWKQQLAGAPAALELLTDHPRPSVQSHAGAALSLQLPPEASLALKALARREGATPFMVLLAGFQLLLSRYAGQDDVSVGTPIAGRTQAETEGLIGFFVNTLVLRAHVEPKATFRQLLAQVRGTTLAAYEHQHLPFEKLVEVLQPVRDASRSPLFQVMFALQNAPTGDLRVPGLTFQQVASDARSAKFDLTLTLQDSPQGFTGWLEYSTALFERSTVERMAHHLRTLLEAVAAKPDQALSQLPLLSREERQRILVDWNDTGAVSPMDIPVHVHFAQQARRTPDAVALVLGDETLTYARLEARANQLAHHLGALGIVPGARVGLAVERSFEMVIALLAILKAGAAFVPVDRNAPVERIAMLLEDADVGVVLTHQPFASKLPASGTRVWLDAQQDVLTTLPTHAPDVRVDGESLAYVMFTSGSTGRPKGVSVPHRGITRLVLGSTFMRFGPDEVWLQVAPIAFDASTLELWGALLHGAKLVLPPAHTLSLEELAGQLRRHRVTAMFITTALFEQMALHQGEALAEVRQVLTGGDVMPWSRLRDHLPRLAEGTTLIHAYGPTENTTFSTTLPLHRDTRVEGPVSIGRPIPNATAYVFDANLHPVPVGVAGEVYVGGPGLAWGYLHRPELTAERFVPHPFASTPGERLYRTGDKARWLEDGTLDFLGRVDFQVKVRGFRIELGEIESALRAFPGVNEAVVVARGADADKRLIGYLTAHEGHPLDMEALRVHLRQRLPEYMVPASLMVLEALPLNANGKVDRKALPEPTDAPRAAAFVAPRTATEEKLSGLFAEVLRVERVGIRDDFFALGGHSLLATQLVSRVRTGFGVELPLRALFEAPTVEALAPKLEGTPSAALRPPPLRPASREGAIPLSFAQQRLWLLDQLQPGDASYNIPTALRLTGQVNVESLRRAFEALITRHESLRTTLAASHEAPSQRVQDSAAWELPVVDLAALPREQREEEAQRVVVAETRRPFHLATGPLLRGLLVRLAEEEHLLMVTMHHIVSDGWSMGVLIREVAAFYESFTTGNTPALAPLPVQYADFAMWQRDWLQGEVLEAQLDYWKQRLAGAPAALELPTDRPRPPVQSHRGATVDVRVPASIAEALKALAQREGATPFMVFLAAFQVLLSRYSAQDDISVGSPIAGRTQAETEGLIGFFVNTLVLRTQLNPRATFRELLGQVRGTTLAAYEHQHLPFEKLVEAVQPTRDLSRNPLFQAMFVLQNMPGEVLRLPGLSMQTLPLETHFAKFDLSLGLREAPTGMMGTLEYATDLFDAATVQRMAGHFGVLLEAIANKPDTRLSDLPLLTDAERQQLLVEWNPAVTEARREPSIPAMVEAQVRRTPDALAVITPERQLTYREMDAKANQLAHRLRGLGVGPEVRVGLCVERTEDLVIGALGILKAGGAYVPLDPSYPRERLGWLLEDAQGPALVAHSHLLSALPETSATPVCLDSDAELANQPTTAPAVDIHPGHLAYLIYTSGSTGRPKGVAISHGNAVSFLHWALETFTPEELKGTLAATSLNFDLSVFEFFAPLSSGGAVVVARNALHLAELPTASHVTLVNTVPSAMAQLLRLNAVPSTVRVINLAGEALPETLARQVYAVPTVEKLYNLYGPSEDTTYSTASLVGRDEVPLIGRPLPATRAYVLDASLQPVPVGVAGELYLAGEGQARGYLLRPELTAERFVPEPYGPPGGRMYRTGDRVRYRMDGRLEYLGRIDFQVKVRGFRIELGEIEAALRRAPGLKDAVVVAKGEAADKRLVAYVAPKADVSLEAEALKAQLRQGLPEYMVPSTFVVMDALPLNSNGKVDRKALPEPEAPQSGSTYEAPRTETEAKLASIWAEVLRLPQVGVKDSFFELGGHSLLATQVVSRVRAELGVELPLRALFESSTVEALAGRLQGSTSTHAPKLTRATHEGPLQLSFAQQRLWLLDQLQPEDASYNLPAALQLTGHLDVEALRRAFEALVARHEALRTTFHEHQGQPTQRIHAPAGWTLPLTDLSSLPEDQRENEARKLANQEARRPFRLATGPLLRSALVRLREDSHLLLVTMHHIVSDGWSMGVLVRELISLYAAFHDGKEPALTPLPVQYADFAAWQRNWLQGEALDAQIEYWRQQLSGAPAALELPTDHPRPPVQSHRGATVEVRIPSEVSHALKALAGREGATPFMVLLAAFQVLLSRYSAQDDVSVGSPIAGRTQAETEGLIGFFVNTLVLRAQLNPRATFRELLSQVRGTTFAAYEHQHLPFEKLVEAVQPTRDLSRSPLFQAMFVLQNTPTEALRLPGLSFQALPLEAHFAKFDLSLALQEVQTGLVGSLEYATDLFDAETVQRMAGHFGVLLKAIAQKPDTRLSDLPLLTAPERQQLLVDWNAEAAPAIREPSIPAMVEAQVRRTPDALAVITPERQLTYLEVDAKANQLAHRLRGLGVGPEVRVGLCVERTEDLVIGALGILKAGGAYVPLDPSYPRERLGWLLEDAQGPALVAHSHLLSALPETSATAVCLDSDAELANQPTTAPQVDIHAGHLAYLIYTSGSTGRPKGVAISHGNAVSFLHWALETFTPEELKGTLAATSLNFDLSVFELFAPLSSGGAVVVARNALHLAELPTASHVTLVNTVPSAMAQLLRLNAVPPTVRVINLAGEALPETLARQVYAVPTVEKLYNLYGPSEDTTYSTASLVGRDEVPLIGRPLPATRAYVLDASLQPVPVGVAGELYLAGEGQARGYLLRPELTAERFVPEPYGPPGGRMYRTGDRVRYRMDGRLEYLGRIDFQVKVRGFRIELGEIEAALRRAPGLKDAVVVARGEAADKRLVAYVTARDGHSLDSEALKAHLRQQLPEYMVPSALLVLEALPLNSNGKVDRKALPEPDAHAVEARDFVAPRDALEMQLARIWEDVLGVRSVGVRSSFFELGGHSLLAVRMLASIRERLGLSLPLSVLFQQPTVEQLARVLRDDAQVWTPLVPLEHGESGQRPLFLVHPGGGNVLAYSELARRLGPSLPVYGLQSRGLDGRPVAESIEEMADLYIEAIRSVQPRGPYQLGGWSLGGVIAYEMARRLRDSGETVDLLALIDAHVPGLTQPSGEAAHFSSEARVRIAFAQTTTTAFGQEPSLSAEALAQGDDDAMLDHLLREGLRAHILDAHSGPAQLRALFRVFQANLFAQEKYVPQPYDGAALLLSASEAPTGLPRHRGWEPLVRGGLEVHTVTGSHHELLQDPHLGFIVERLRVLLARASGREPHAPTGS</sequence>
<dbReference type="InterPro" id="IPR001242">
    <property type="entry name" value="Condensation_dom"/>
</dbReference>
<dbReference type="SUPFAM" id="SSF56801">
    <property type="entry name" value="Acetyl-CoA synthetase-like"/>
    <property type="match status" value="6"/>
</dbReference>
<dbReference type="EMBL" id="BTTX01000011">
    <property type="protein sequence ID" value="GMU11137.1"/>
    <property type="molecule type" value="Genomic_DNA"/>
</dbReference>
<dbReference type="Gene3D" id="3.40.50.1820">
    <property type="entry name" value="alpha/beta hydrolase"/>
    <property type="match status" value="1"/>
</dbReference>
<protein>
    <recommendedName>
        <fullName evidence="5">Carrier domain-containing protein</fullName>
    </recommendedName>
</protein>
<dbReference type="Proteomes" id="UP001342631">
    <property type="component" value="Unassembled WGS sequence"/>
</dbReference>
<dbReference type="CDD" id="cd19531">
    <property type="entry name" value="LCL_NRPS-like"/>
    <property type="match status" value="6"/>
</dbReference>
<dbReference type="CDD" id="cd05930">
    <property type="entry name" value="A_NRPS"/>
    <property type="match status" value="2"/>
</dbReference>
<dbReference type="Gene3D" id="2.30.38.10">
    <property type="entry name" value="Luciferase, Domain 3"/>
    <property type="match status" value="6"/>
</dbReference>
<name>A0ABQ6R4X0_9BACT</name>
<dbReference type="NCBIfam" id="NF003417">
    <property type="entry name" value="PRK04813.1"/>
    <property type="match status" value="6"/>
</dbReference>
<dbReference type="PROSITE" id="PS00455">
    <property type="entry name" value="AMP_BINDING"/>
    <property type="match status" value="6"/>
</dbReference>
<dbReference type="InterPro" id="IPR020845">
    <property type="entry name" value="AMP-binding_CS"/>
</dbReference>
<dbReference type="InterPro" id="IPR009081">
    <property type="entry name" value="PP-bd_ACP"/>
</dbReference>
<dbReference type="InterPro" id="IPR020802">
    <property type="entry name" value="TesA-like"/>
</dbReference>